<name>A0ABS5R628_9HYPH</name>
<dbReference type="InterPro" id="IPR005546">
    <property type="entry name" value="Autotransporte_beta"/>
</dbReference>
<reference evidence="2" key="1">
    <citation type="submission" date="2021-05" db="EMBL/GenBank/DDBJ databases">
        <authorList>
            <person name="Sun Q."/>
            <person name="Inoue M."/>
        </authorList>
    </citation>
    <scope>NUCLEOTIDE SEQUENCE</scope>
    <source>
        <strain evidence="2">VKM B-3255</strain>
    </source>
</reference>
<accession>A0ABS5R628</accession>
<comment type="caution">
    <text evidence="2">The sequence shown here is derived from an EMBL/GenBank/DDBJ whole genome shotgun (WGS) entry which is preliminary data.</text>
</comment>
<protein>
    <submittedName>
        <fullName evidence="2">Autotransporter domain-containing protein</fullName>
    </submittedName>
</protein>
<dbReference type="EMBL" id="JAHCQH010000015">
    <property type="protein sequence ID" value="MBS9476962.1"/>
    <property type="molecule type" value="Genomic_DNA"/>
</dbReference>
<evidence type="ECO:0000313" key="3">
    <source>
        <dbReference type="Proteomes" id="UP001166585"/>
    </source>
</evidence>
<feature type="domain" description="Autotransporter" evidence="1">
    <location>
        <begin position="410"/>
        <end position="690"/>
    </location>
</feature>
<keyword evidence="3" id="KW-1185">Reference proteome</keyword>
<gene>
    <name evidence="2" type="ORF">KIP89_07570</name>
</gene>
<dbReference type="InterPro" id="IPR011050">
    <property type="entry name" value="Pectin_lyase_fold/virulence"/>
</dbReference>
<dbReference type="InterPro" id="IPR006315">
    <property type="entry name" value="OM_autotransptr_brl_dom"/>
</dbReference>
<dbReference type="SUPFAM" id="SSF103515">
    <property type="entry name" value="Autotransporter"/>
    <property type="match status" value="1"/>
</dbReference>
<dbReference type="Pfam" id="PF03797">
    <property type="entry name" value="Autotransporter"/>
    <property type="match status" value="1"/>
</dbReference>
<evidence type="ECO:0000259" key="1">
    <source>
        <dbReference type="PROSITE" id="PS51208"/>
    </source>
</evidence>
<dbReference type="InterPro" id="IPR036709">
    <property type="entry name" value="Autotransporte_beta_dom_sf"/>
</dbReference>
<organism evidence="2 3">
    <name type="scientific">Ancylobacter radicis</name>
    <dbReference type="NCBI Taxonomy" id="2836179"/>
    <lineage>
        <taxon>Bacteria</taxon>
        <taxon>Pseudomonadati</taxon>
        <taxon>Pseudomonadota</taxon>
        <taxon>Alphaproteobacteria</taxon>
        <taxon>Hyphomicrobiales</taxon>
        <taxon>Xanthobacteraceae</taxon>
        <taxon>Ancylobacter</taxon>
    </lineage>
</organism>
<dbReference type="PROSITE" id="PS51208">
    <property type="entry name" value="AUTOTRANSPORTER"/>
    <property type="match status" value="1"/>
</dbReference>
<dbReference type="SUPFAM" id="SSF51126">
    <property type="entry name" value="Pectin lyase-like"/>
    <property type="match status" value="1"/>
</dbReference>
<evidence type="ECO:0000313" key="2">
    <source>
        <dbReference type="EMBL" id="MBS9476962.1"/>
    </source>
</evidence>
<dbReference type="Gene3D" id="2.40.128.130">
    <property type="entry name" value="Autotransporter beta-domain"/>
    <property type="match status" value="1"/>
</dbReference>
<dbReference type="Proteomes" id="UP001166585">
    <property type="component" value="Unassembled WGS sequence"/>
</dbReference>
<sequence>MTISVNGLMSFTSDLGSYNYENEHGTPPGYNTGNEIFLYYTVAYDYLNGRIGFRPVSVIAAGYSQFTADSELGLPGTAVMVLGTMELGPGFTSNRAINLARSSYLDLGAPFIVVNGAATLNGSLSSDGSGWVGLSGIADQENTLTLNGVSLFDTTTPIYVSNLTLSVNGLLPGALNVAQHATLGGTGVIIGSLDVGNGAIVAPGNSIGTLTIIGDVTMRANSTLSVELGAPGVSDRLVVFGDINFEDISLNFSRIDTATLGIGNYTIVSATGTVTGGFGSITGPSFGSISAEFPFLLASLSVSGSSIAIDLIRSSVSYTSAALTPNEMAVATAADALSAESPVNVALSGLDLTTAPAALDSLAGEIHASLQSSLQQQSFYLRDAALARLRQSFAAPGEPAGTPAPAQPLLPGSQATVWGQAFGAWGDTDGDGNAAPVSRSLDGFIFGVDRPVDLGGWQTRLGLVGGYESADIDVDDVASSASVDSYDLGLYGGARLGDLGLRIGASYSWHDIATSRTVAFGNLANGLAADYDGATAQVFGEVGYDFHLGATTFQPFASLAYVHLDTDSFTETGGAAALTGEAETFATGYGVLGLRLNHLFTLANGRPLAVTAALGWQRAFGDLTPEAAAAFVGSDVFTVAGAPVAENAALIDLGVAYKPSEMFSLGLSYVGQLASSASDNAVKGSLTIRF</sequence>
<dbReference type="SMART" id="SM00869">
    <property type="entry name" value="Autotransporter"/>
    <property type="match status" value="1"/>
</dbReference>
<proteinExistence type="predicted"/>
<dbReference type="RefSeq" id="WP_213754790.1">
    <property type="nucleotide sequence ID" value="NZ_JAHCQH010000015.1"/>
</dbReference>
<dbReference type="NCBIfam" id="TIGR01414">
    <property type="entry name" value="autotrans_barl"/>
    <property type="match status" value="1"/>
</dbReference>